<reference evidence="3" key="1">
    <citation type="journal article" date="2010" name="Genome Biol.">
        <title>Genome sequence of the necrotrophic plant pathogen Pythium ultimum reveals original pathogenicity mechanisms and effector repertoire.</title>
        <authorList>
            <person name="Levesque C.A."/>
            <person name="Brouwer H."/>
            <person name="Cano L."/>
            <person name="Hamilton J.P."/>
            <person name="Holt C."/>
            <person name="Huitema E."/>
            <person name="Raffaele S."/>
            <person name="Robideau G.P."/>
            <person name="Thines M."/>
            <person name="Win J."/>
            <person name="Zerillo M.M."/>
            <person name="Beakes G.W."/>
            <person name="Boore J.L."/>
            <person name="Busam D."/>
            <person name="Dumas B."/>
            <person name="Ferriera S."/>
            <person name="Fuerstenberg S.I."/>
            <person name="Gachon C.M."/>
            <person name="Gaulin E."/>
            <person name="Govers F."/>
            <person name="Grenville-Briggs L."/>
            <person name="Horner N."/>
            <person name="Hostetler J."/>
            <person name="Jiang R.H."/>
            <person name="Johnson J."/>
            <person name="Krajaejun T."/>
            <person name="Lin H."/>
            <person name="Meijer H.J."/>
            <person name="Moore B."/>
            <person name="Morris P."/>
            <person name="Phuntmart V."/>
            <person name="Puiu D."/>
            <person name="Shetty J."/>
            <person name="Stajich J.E."/>
            <person name="Tripathy S."/>
            <person name="Wawra S."/>
            <person name="van West P."/>
            <person name="Whitty B.R."/>
            <person name="Coutinho P.M."/>
            <person name="Henrissat B."/>
            <person name="Martin F."/>
            <person name="Thomas P.D."/>
            <person name="Tyler B.M."/>
            <person name="De Vries R.P."/>
            <person name="Kamoun S."/>
            <person name="Yandell M."/>
            <person name="Tisserat N."/>
            <person name="Buell C.R."/>
        </authorList>
    </citation>
    <scope>NUCLEOTIDE SEQUENCE</scope>
    <source>
        <strain evidence="3">DAOM:BR144</strain>
    </source>
</reference>
<reference evidence="2" key="3">
    <citation type="submission" date="2015-02" db="UniProtKB">
        <authorList>
            <consortium name="EnsemblProtists"/>
        </authorList>
    </citation>
    <scope>IDENTIFICATION</scope>
    <source>
        <strain evidence="2">DAOM BR144</strain>
    </source>
</reference>
<reference evidence="3" key="2">
    <citation type="submission" date="2010-04" db="EMBL/GenBank/DDBJ databases">
        <authorList>
            <person name="Buell R."/>
            <person name="Hamilton J."/>
            <person name="Hostetler J."/>
        </authorList>
    </citation>
    <scope>NUCLEOTIDE SEQUENCE [LARGE SCALE GENOMIC DNA]</scope>
    <source>
        <strain evidence="3">DAOM:BR144</strain>
    </source>
</reference>
<feature type="region of interest" description="Disordered" evidence="1">
    <location>
        <begin position="195"/>
        <end position="222"/>
    </location>
</feature>
<keyword evidence="3" id="KW-1185">Reference proteome</keyword>
<dbReference type="HOGENOM" id="CLU_907572_0_0_1"/>
<dbReference type="InParanoid" id="K3WXV3"/>
<dbReference type="Proteomes" id="UP000019132">
    <property type="component" value="Unassembled WGS sequence"/>
</dbReference>
<dbReference type="VEuPathDB" id="FungiDB:PYU1_G009783"/>
<accession>K3WXV3</accession>
<protein>
    <submittedName>
        <fullName evidence="2">Uncharacterized protein</fullName>
    </submittedName>
</protein>
<sequence length="307" mass="34497">MDKVSAVQSYLSQIKSYFDIKWQDNVEWILHPSRSNDKWYSDIRSGIKRRQCIATLRQICAMLVANNASTSLKERDLLVTQWYCMGRTVETGLRHSSMKFVPKPIVGRSKSNVYQHVHAFCDRESWEADIFHAKASYLATCANVDDEFQFRNVTAKMINTILSNVCGQAGAEELSKFTSHSGGVGVHPRHSHITASALSKSSREGGWPETDKGGTPPNANSLTEVDRTSFRALALELYKQYLSFYDASILEVLTASLVMYYNDVKHKWAKMDREDVLLLLASIEAAACREFPSTTSPIGQRRSAIVG</sequence>
<dbReference type="EnsemblProtists" id="PYU1_T009801">
    <property type="protein sequence ID" value="PYU1_T009801"/>
    <property type="gene ID" value="PYU1_G009783"/>
</dbReference>
<organism evidence="2 3">
    <name type="scientific">Globisporangium ultimum (strain ATCC 200006 / CBS 805.95 / DAOM BR144)</name>
    <name type="common">Pythium ultimum</name>
    <dbReference type="NCBI Taxonomy" id="431595"/>
    <lineage>
        <taxon>Eukaryota</taxon>
        <taxon>Sar</taxon>
        <taxon>Stramenopiles</taxon>
        <taxon>Oomycota</taxon>
        <taxon>Peronosporomycetes</taxon>
        <taxon>Pythiales</taxon>
        <taxon>Pythiaceae</taxon>
        <taxon>Globisporangium</taxon>
    </lineage>
</organism>
<dbReference type="EMBL" id="GL376624">
    <property type="status" value="NOT_ANNOTATED_CDS"/>
    <property type="molecule type" value="Genomic_DNA"/>
</dbReference>
<name>K3WXV3_GLOUD</name>
<dbReference type="AlphaFoldDB" id="K3WXV3"/>
<evidence type="ECO:0000313" key="2">
    <source>
        <dbReference type="EnsemblProtists" id="PYU1_T009801"/>
    </source>
</evidence>
<evidence type="ECO:0000256" key="1">
    <source>
        <dbReference type="SAM" id="MobiDB-lite"/>
    </source>
</evidence>
<proteinExistence type="predicted"/>
<evidence type="ECO:0000313" key="3">
    <source>
        <dbReference type="Proteomes" id="UP000019132"/>
    </source>
</evidence>